<dbReference type="PRINTS" id="PR00996">
    <property type="entry name" value="CHERMTFRASE"/>
</dbReference>
<keyword evidence="3 7" id="KW-0489">Methyltransferase</keyword>
<dbReference type="PROSITE" id="PS50123">
    <property type="entry name" value="CHER"/>
    <property type="match status" value="1"/>
</dbReference>
<keyword evidence="4 7" id="KW-0808">Transferase</keyword>
<dbReference type="AlphaFoldDB" id="A0A0W8E7U4"/>
<sequence length="262" mass="30987">MAVLRTWEWFIENFEHISKIDLTYYKRPQMERRISSFMRSIDIHDYEEFIRVLKKDKEILDRFILHITINVSEFFRNNNHWQKLADDIIPDLIKQNSRIKIWSAGCSTGEEAYSLAILAMEKNLPLDGKILATDIDRGVLEKADNGLYSKKAVENVPAAYLKKYFTQQGDFYRINDEIKKMVSFQRQDLLRDKFDKGFDLILCRNVVIYFTEESKNLLYKKFADAMRANGILFIGSTEQIFQARELGLTSVAIFFYQKQQDR</sequence>
<dbReference type="GO" id="GO:0032259">
    <property type="term" value="P:methylation"/>
    <property type="evidence" value="ECO:0007669"/>
    <property type="project" value="UniProtKB-KW"/>
</dbReference>
<organism evidence="7">
    <name type="scientific">hydrocarbon metagenome</name>
    <dbReference type="NCBI Taxonomy" id="938273"/>
    <lineage>
        <taxon>unclassified sequences</taxon>
        <taxon>metagenomes</taxon>
        <taxon>ecological metagenomes</taxon>
    </lineage>
</organism>
<keyword evidence="5" id="KW-0949">S-adenosyl-L-methionine</keyword>
<dbReference type="InterPro" id="IPR022642">
    <property type="entry name" value="CheR_C"/>
</dbReference>
<dbReference type="InterPro" id="IPR036804">
    <property type="entry name" value="CheR_N_sf"/>
</dbReference>
<feature type="domain" description="CheR-type methyltransferase" evidence="6">
    <location>
        <begin position="1"/>
        <end position="261"/>
    </location>
</feature>
<evidence type="ECO:0000256" key="2">
    <source>
        <dbReference type="ARBA" id="ARBA00012534"/>
    </source>
</evidence>
<dbReference type="SUPFAM" id="SSF47757">
    <property type="entry name" value="Chemotaxis receptor methyltransferase CheR, N-terminal domain"/>
    <property type="match status" value="1"/>
</dbReference>
<name>A0A0W8E7U4_9ZZZZ</name>
<dbReference type="Pfam" id="PF03705">
    <property type="entry name" value="CheR_N"/>
    <property type="match status" value="1"/>
</dbReference>
<dbReference type="GO" id="GO:0008983">
    <property type="term" value="F:protein-glutamate O-methyltransferase activity"/>
    <property type="evidence" value="ECO:0007669"/>
    <property type="project" value="UniProtKB-EC"/>
</dbReference>
<dbReference type="Gene3D" id="3.40.50.150">
    <property type="entry name" value="Vaccinia Virus protein VP39"/>
    <property type="match status" value="1"/>
</dbReference>
<protein>
    <recommendedName>
        <fullName evidence="2">protein-glutamate O-methyltransferase</fullName>
        <ecNumber evidence="2">2.1.1.80</ecNumber>
    </recommendedName>
</protein>
<comment type="caution">
    <text evidence="7">The sequence shown here is derived from an EMBL/GenBank/DDBJ whole genome shotgun (WGS) entry which is preliminary data.</text>
</comment>
<dbReference type="PANTHER" id="PTHR24422">
    <property type="entry name" value="CHEMOTAXIS PROTEIN METHYLTRANSFERASE"/>
    <property type="match status" value="1"/>
</dbReference>
<evidence type="ECO:0000313" key="7">
    <source>
        <dbReference type="EMBL" id="KUG04690.1"/>
    </source>
</evidence>
<dbReference type="InterPro" id="IPR000780">
    <property type="entry name" value="CheR_MeTrfase"/>
</dbReference>
<evidence type="ECO:0000256" key="4">
    <source>
        <dbReference type="ARBA" id="ARBA00022679"/>
    </source>
</evidence>
<dbReference type="EC" id="2.1.1.80" evidence="2"/>
<evidence type="ECO:0000256" key="1">
    <source>
        <dbReference type="ARBA" id="ARBA00001541"/>
    </source>
</evidence>
<dbReference type="InterPro" id="IPR029063">
    <property type="entry name" value="SAM-dependent_MTases_sf"/>
</dbReference>
<accession>A0A0W8E7U4</accession>
<evidence type="ECO:0000259" key="6">
    <source>
        <dbReference type="PROSITE" id="PS50123"/>
    </source>
</evidence>
<dbReference type="Gene3D" id="1.10.155.10">
    <property type="entry name" value="Chemotaxis receptor methyltransferase CheR, N-terminal domain"/>
    <property type="match status" value="1"/>
</dbReference>
<dbReference type="InterPro" id="IPR050903">
    <property type="entry name" value="Bact_Chemotaxis_MeTrfase"/>
</dbReference>
<dbReference type="Pfam" id="PF01739">
    <property type="entry name" value="CheR"/>
    <property type="match status" value="1"/>
</dbReference>
<dbReference type="EMBL" id="LNQE01001842">
    <property type="protein sequence ID" value="KUG04690.1"/>
    <property type="molecule type" value="Genomic_DNA"/>
</dbReference>
<comment type="catalytic activity">
    <reaction evidence="1">
        <text>L-glutamyl-[protein] + S-adenosyl-L-methionine = [protein]-L-glutamate 5-O-methyl ester + S-adenosyl-L-homocysteine</text>
        <dbReference type="Rhea" id="RHEA:24452"/>
        <dbReference type="Rhea" id="RHEA-COMP:10208"/>
        <dbReference type="Rhea" id="RHEA-COMP:10311"/>
        <dbReference type="ChEBI" id="CHEBI:29973"/>
        <dbReference type="ChEBI" id="CHEBI:57856"/>
        <dbReference type="ChEBI" id="CHEBI:59789"/>
        <dbReference type="ChEBI" id="CHEBI:82795"/>
        <dbReference type="EC" id="2.1.1.80"/>
    </reaction>
</comment>
<dbReference type="CDD" id="cd02440">
    <property type="entry name" value="AdoMet_MTases"/>
    <property type="match status" value="1"/>
</dbReference>
<dbReference type="PANTHER" id="PTHR24422:SF19">
    <property type="entry name" value="CHEMOTAXIS PROTEIN METHYLTRANSFERASE"/>
    <property type="match status" value="1"/>
</dbReference>
<evidence type="ECO:0000256" key="5">
    <source>
        <dbReference type="ARBA" id="ARBA00022691"/>
    </source>
</evidence>
<dbReference type="InterPro" id="IPR022641">
    <property type="entry name" value="CheR_N"/>
</dbReference>
<dbReference type="SMART" id="SM00138">
    <property type="entry name" value="MeTrc"/>
    <property type="match status" value="1"/>
</dbReference>
<reference evidence="7" key="1">
    <citation type="journal article" date="2015" name="Proc. Natl. Acad. Sci. U.S.A.">
        <title>Networks of energetic and metabolic interactions define dynamics in microbial communities.</title>
        <authorList>
            <person name="Embree M."/>
            <person name="Liu J.K."/>
            <person name="Al-Bassam M.M."/>
            <person name="Zengler K."/>
        </authorList>
    </citation>
    <scope>NUCLEOTIDE SEQUENCE</scope>
</reference>
<evidence type="ECO:0000256" key="3">
    <source>
        <dbReference type="ARBA" id="ARBA00022603"/>
    </source>
</evidence>
<proteinExistence type="predicted"/>
<dbReference type="SUPFAM" id="SSF53335">
    <property type="entry name" value="S-adenosyl-L-methionine-dependent methyltransferases"/>
    <property type="match status" value="1"/>
</dbReference>
<gene>
    <name evidence="7" type="ORF">ASZ90_017829</name>
</gene>